<name>G3HDG4_CRIGR</name>
<organism evidence="2 3">
    <name type="scientific">Cricetulus griseus</name>
    <name type="common">Chinese hamster</name>
    <name type="synonym">Cricetulus barabensis griseus</name>
    <dbReference type="NCBI Taxonomy" id="10029"/>
    <lineage>
        <taxon>Eukaryota</taxon>
        <taxon>Metazoa</taxon>
        <taxon>Chordata</taxon>
        <taxon>Craniata</taxon>
        <taxon>Vertebrata</taxon>
        <taxon>Euteleostomi</taxon>
        <taxon>Mammalia</taxon>
        <taxon>Eutheria</taxon>
        <taxon>Euarchontoglires</taxon>
        <taxon>Glires</taxon>
        <taxon>Rodentia</taxon>
        <taxon>Myomorpha</taxon>
        <taxon>Muroidea</taxon>
        <taxon>Cricetidae</taxon>
        <taxon>Cricetinae</taxon>
        <taxon>Cricetulus</taxon>
    </lineage>
</organism>
<feature type="region of interest" description="Disordered" evidence="1">
    <location>
        <begin position="1"/>
        <end position="51"/>
    </location>
</feature>
<protein>
    <submittedName>
        <fullName evidence="2">Uncharacterized protein</fullName>
    </submittedName>
</protein>
<dbReference type="InParanoid" id="G3HDG4"/>
<dbReference type="Proteomes" id="UP000001075">
    <property type="component" value="Unassembled WGS sequence"/>
</dbReference>
<dbReference type="AlphaFoldDB" id="G3HDG4"/>
<dbReference type="EMBL" id="JH000296">
    <property type="protein sequence ID" value="EGW11521.1"/>
    <property type="molecule type" value="Genomic_DNA"/>
</dbReference>
<accession>G3HDG4</accession>
<evidence type="ECO:0000313" key="2">
    <source>
        <dbReference type="EMBL" id="EGW11521.1"/>
    </source>
</evidence>
<feature type="compositionally biased region" description="Basic and acidic residues" evidence="1">
    <location>
        <begin position="1"/>
        <end position="25"/>
    </location>
</feature>
<reference evidence="3" key="1">
    <citation type="journal article" date="2011" name="Nat. Biotechnol.">
        <title>The genomic sequence of the Chinese hamster ovary (CHO)-K1 cell line.</title>
        <authorList>
            <person name="Xu X."/>
            <person name="Nagarajan H."/>
            <person name="Lewis N.E."/>
            <person name="Pan S."/>
            <person name="Cai Z."/>
            <person name="Liu X."/>
            <person name="Chen W."/>
            <person name="Xie M."/>
            <person name="Wang W."/>
            <person name="Hammond S."/>
            <person name="Andersen M.R."/>
            <person name="Neff N."/>
            <person name="Passarelli B."/>
            <person name="Koh W."/>
            <person name="Fan H.C."/>
            <person name="Wang J."/>
            <person name="Gui Y."/>
            <person name="Lee K.H."/>
            <person name="Betenbaugh M.J."/>
            <person name="Quake S.R."/>
            <person name="Famili I."/>
            <person name="Palsson B.O."/>
            <person name="Wang J."/>
        </authorList>
    </citation>
    <scope>NUCLEOTIDE SEQUENCE [LARGE SCALE GENOMIC DNA]</scope>
    <source>
        <strain evidence="3">CHO K1 cell line</strain>
    </source>
</reference>
<sequence>MHFGESRILKRPKTDAGVKRSRLESGDSPVCADGRASESEAAQRSLEPKRS</sequence>
<gene>
    <name evidence="2" type="ORF">I79_008510</name>
</gene>
<proteinExistence type="predicted"/>
<evidence type="ECO:0000313" key="3">
    <source>
        <dbReference type="Proteomes" id="UP000001075"/>
    </source>
</evidence>
<evidence type="ECO:0000256" key="1">
    <source>
        <dbReference type="SAM" id="MobiDB-lite"/>
    </source>
</evidence>